<dbReference type="Pfam" id="PF01258">
    <property type="entry name" value="zf-dskA_traR"/>
    <property type="match status" value="1"/>
</dbReference>
<dbReference type="EMBL" id="CADCTV010000551">
    <property type="protein sequence ID" value="CAA9341315.1"/>
    <property type="molecule type" value="Genomic_DNA"/>
</dbReference>
<dbReference type="InterPro" id="IPR037187">
    <property type="entry name" value="DnaK_N"/>
</dbReference>
<dbReference type="Gene3D" id="1.20.120.910">
    <property type="entry name" value="DksA, coiled-coil domain"/>
    <property type="match status" value="1"/>
</dbReference>
<feature type="zinc finger region" description="dksA C4-type" evidence="4">
    <location>
        <begin position="118"/>
        <end position="142"/>
    </location>
</feature>
<evidence type="ECO:0000259" key="5">
    <source>
        <dbReference type="Pfam" id="PF01258"/>
    </source>
</evidence>
<gene>
    <name evidence="6" type="ORF">AVDCRST_MAG89-2628</name>
</gene>
<organism evidence="6">
    <name type="scientific">uncultured Gemmatimonadota bacterium</name>
    <dbReference type="NCBI Taxonomy" id="203437"/>
    <lineage>
        <taxon>Bacteria</taxon>
        <taxon>Pseudomonadati</taxon>
        <taxon>Gemmatimonadota</taxon>
        <taxon>environmental samples</taxon>
    </lineage>
</organism>
<dbReference type="PANTHER" id="PTHR33823">
    <property type="entry name" value="RNA POLYMERASE-BINDING TRANSCRIPTION FACTOR DKSA-RELATED"/>
    <property type="match status" value="1"/>
</dbReference>
<sequence length="152" mass="17737">MFVRIGRAPLRGFLRRATPVTVETGDMDRTQIESIERLLVRERDKIRRSIGRFQQHSVSRDSADADLSSYSFHMADQGTDAMEREKSFLFASKEGRYLYRIEEALLRLYTEAESFGICHGCQNEIPFQRLEALPHARYCLDCKRREEEEKAA</sequence>
<evidence type="ECO:0000256" key="3">
    <source>
        <dbReference type="ARBA" id="ARBA00022833"/>
    </source>
</evidence>
<keyword evidence="2" id="KW-0863">Zinc-finger</keyword>
<dbReference type="SUPFAM" id="SSF109635">
    <property type="entry name" value="DnaK suppressor protein DksA, alpha-hairpin domain"/>
    <property type="match status" value="1"/>
</dbReference>
<evidence type="ECO:0000256" key="1">
    <source>
        <dbReference type="ARBA" id="ARBA00022723"/>
    </source>
</evidence>
<feature type="domain" description="Zinc finger DksA/TraR C4-type" evidence="5">
    <location>
        <begin position="114"/>
        <end position="147"/>
    </location>
</feature>
<dbReference type="PANTHER" id="PTHR33823:SF4">
    <property type="entry name" value="GENERAL STRESS PROTEIN 16O"/>
    <property type="match status" value="1"/>
</dbReference>
<dbReference type="GO" id="GO:0008270">
    <property type="term" value="F:zinc ion binding"/>
    <property type="evidence" value="ECO:0007669"/>
    <property type="project" value="UniProtKB-KW"/>
</dbReference>
<dbReference type="AlphaFoldDB" id="A0A6J4LUL2"/>
<evidence type="ECO:0000313" key="6">
    <source>
        <dbReference type="EMBL" id="CAA9341315.1"/>
    </source>
</evidence>
<dbReference type="PROSITE" id="PS51128">
    <property type="entry name" value="ZF_DKSA_2"/>
    <property type="match status" value="1"/>
</dbReference>
<evidence type="ECO:0000256" key="2">
    <source>
        <dbReference type="ARBA" id="ARBA00022771"/>
    </source>
</evidence>
<dbReference type="SUPFAM" id="SSF57716">
    <property type="entry name" value="Glucocorticoid receptor-like (DNA-binding domain)"/>
    <property type="match status" value="1"/>
</dbReference>
<accession>A0A6J4LUL2</accession>
<proteinExistence type="predicted"/>
<keyword evidence="3" id="KW-0862">Zinc</keyword>
<name>A0A6J4LUL2_9BACT</name>
<protein>
    <submittedName>
        <fullName evidence="6">DnaK suppressor protein, putative</fullName>
    </submittedName>
</protein>
<reference evidence="6" key="1">
    <citation type="submission" date="2020-02" db="EMBL/GenBank/DDBJ databases">
        <authorList>
            <person name="Meier V. D."/>
        </authorList>
    </citation>
    <scope>NUCLEOTIDE SEQUENCE</scope>
    <source>
        <strain evidence="6">AVDCRST_MAG89</strain>
    </source>
</reference>
<evidence type="ECO:0000256" key="4">
    <source>
        <dbReference type="PROSITE-ProRule" id="PRU00510"/>
    </source>
</evidence>
<dbReference type="InterPro" id="IPR000962">
    <property type="entry name" value="Znf_DskA_TraR"/>
</dbReference>
<keyword evidence="1" id="KW-0479">Metal-binding</keyword>